<evidence type="ECO:0000313" key="2">
    <source>
        <dbReference type="Proteomes" id="UP000787472"/>
    </source>
</evidence>
<comment type="caution">
    <text evidence="1">The sequence shown here is derived from an EMBL/GenBank/DDBJ whole genome shotgun (WGS) entry which is preliminary data.</text>
</comment>
<accession>A0A9E5MKK6</accession>
<proteinExistence type="predicted"/>
<protein>
    <submittedName>
        <fullName evidence="1">Nuclear transport factor 2 family protein</fullName>
    </submittedName>
</protein>
<dbReference type="Proteomes" id="UP000787472">
    <property type="component" value="Unassembled WGS sequence"/>
</dbReference>
<reference evidence="1" key="1">
    <citation type="submission" date="2020-03" db="EMBL/GenBank/DDBJ databases">
        <authorList>
            <person name="Guo F."/>
        </authorList>
    </citation>
    <scope>NUCLEOTIDE SEQUENCE</scope>
    <source>
        <strain evidence="1">JCM 30134</strain>
    </source>
</reference>
<organism evidence="1 2">
    <name type="scientific">Pseudomaricurvus hydrocarbonicus</name>
    <dbReference type="NCBI Taxonomy" id="1470433"/>
    <lineage>
        <taxon>Bacteria</taxon>
        <taxon>Pseudomonadati</taxon>
        <taxon>Pseudomonadota</taxon>
        <taxon>Gammaproteobacteria</taxon>
        <taxon>Cellvibrionales</taxon>
        <taxon>Cellvibrionaceae</taxon>
        <taxon>Pseudomaricurvus</taxon>
    </lineage>
</organism>
<name>A0A9E5MKK6_9GAMM</name>
<dbReference type="SUPFAM" id="SSF54427">
    <property type="entry name" value="NTF2-like"/>
    <property type="match status" value="1"/>
</dbReference>
<dbReference type="AlphaFoldDB" id="A0A9E5MKK6"/>
<dbReference type="RefSeq" id="WP_167187941.1">
    <property type="nucleotide sequence ID" value="NZ_JAAONZ010000011.1"/>
</dbReference>
<dbReference type="Gene3D" id="3.10.450.50">
    <property type="match status" value="1"/>
</dbReference>
<keyword evidence="2" id="KW-1185">Reference proteome</keyword>
<dbReference type="EMBL" id="JAAONZ010000011">
    <property type="protein sequence ID" value="NHO66669.1"/>
    <property type="molecule type" value="Genomic_DNA"/>
</dbReference>
<evidence type="ECO:0000313" key="1">
    <source>
        <dbReference type="EMBL" id="NHO66669.1"/>
    </source>
</evidence>
<dbReference type="InterPro" id="IPR032710">
    <property type="entry name" value="NTF2-like_dom_sf"/>
</dbReference>
<gene>
    <name evidence="1" type="ORF">G8770_14055</name>
</gene>
<sequence length="116" mass="13228">MSTTDNSIEHFMHRQIECWNAGDKQGFLQCYRDIASTGLDIEYVGMDKHDPWLMLEGMWQQQPHIRIEVKESIIIGNEGAAHHINHLVAGGISTETIEFYSLQDGKLSSRIFIKPA</sequence>